<reference evidence="3 4" key="1">
    <citation type="submission" date="2022-10" db="EMBL/GenBank/DDBJ databases">
        <title>Defluviimonas sp. nov., isolated from ocean surface water.</title>
        <authorList>
            <person name="He W."/>
            <person name="Wang L."/>
            <person name="Zhang D.-F."/>
        </authorList>
    </citation>
    <scope>NUCLEOTIDE SEQUENCE [LARGE SCALE GENOMIC DNA]</scope>
    <source>
        <strain evidence="3 4">WL0002</strain>
    </source>
</reference>
<dbReference type="PANTHER" id="PTHR31876:SF26">
    <property type="entry name" value="PROTEIN LIKE COV 2"/>
    <property type="match status" value="1"/>
</dbReference>
<evidence type="ECO:0000313" key="4">
    <source>
        <dbReference type="Proteomes" id="UP001652542"/>
    </source>
</evidence>
<keyword evidence="2" id="KW-0472">Membrane</keyword>
<evidence type="ECO:0000256" key="1">
    <source>
        <dbReference type="SAM" id="MobiDB-lite"/>
    </source>
</evidence>
<feature type="region of interest" description="Disordered" evidence="1">
    <location>
        <begin position="246"/>
        <end position="266"/>
    </location>
</feature>
<name>A0ABT2ZG32_9RHOB</name>
<dbReference type="PANTHER" id="PTHR31876">
    <property type="entry name" value="COV-LIKE PROTEIN 1"/>
    <property type="match status" value="1"/>
</dbReference>
<dbReference type="Pfam" id="PF04367">
    <property type="entry name" value="DUF502"/>
    <property type="match status" value="1"/>
</dbReference>
<dbReference type="Proteomes" id="UP001652542">
    <property type="component" value="Unassembled WGS sequence"/>
</dbReference>
<gene>
    <name evidence="3" type="ORF">OEW28_15205</name>
</gene>
<feature type="transmembrane region" description="Helical" evidence="2">
    <location>
        <begin position="99"/>
        <end position="118"/>
    </location>
</feature>
<evidence type="ECO:0000256" key="2">
    <source>
        <dbReference type="SAM" id="Phobius"/>
    </source>
</evidence>
<comment type="caution">
    <text evidence="3">The sequence shown here is derived from an EMBL/GenBank/DDBJ whole genome shotgun (WGS) entry which is preliminary data.</text>
</comment>
<dbReference type="EMBL" id="JAOWKY010000004">
    <property type="protein sequence ID" value="MCV2869977.1"/>
    <property type="molecule type" value="Genomic_DNA"/>
</dbReference>
<sequence length="266" mass="29429">METGQTDDDHPTHHAHRRRGLIARFRANFLTGLVVIAPVGLTFWLIWKITGWIDSWVLPFIPQRYQPTELVRDLFCGAPRPGQSPDDLPFWCVEGALDLRGIGVIIFLIFTVFVGWIAKGILGRSLIAWGESMVDRMPVVRSIYNGVKQVAETVFNQTESKFDKACLIEYPRQGVWAIGFVSTSAKGEILRRLPEDEVMTVFLPTTPNPTSGFLLYVPKRDVTFLDMSVEDAAKLVISAGLVYPSPKTPKQPAATPAPAGPAKPAG</sequence>
<feature type="compositionally biased region" description="Low complexity" evidence="1">
    <location>
        <begin position="248"/>
        <end position="266"/>
    </location>
</feature>
<dbReference type="RefSeq" id="WP_263735646.1">
    <property type="nucleotide sequence ID" value="NZ_JAOWKY010000004.1"/>
</dbReference>
<keyword evidence="4" id="KW-1185">Reference proteome</keyword>
<dbReference type="InterPro" id="IPR007462">
    <property type="entry name" value="COV1-like"/>
</dbReference>
<feature type="transmembrane region" description="Helical" evidence="2">
    <location>
        <begin position="27"/>
        <end position="47"/>
    </location>
</feature>
<keyword evidence="2" id="KW-0812">Transmembrane</keyword>
<proteinExistence type="predicted"/>
<organism evidence="3 4">
    <name type="scientific">Albidovulum marisflavi</name>
    <dbReference type="NCBI Taxonomy" id="2984159"/>
    <lineage>
        <taxon>Bacteria</taxon>
        <taxon>Pseudomonadati</taxon>
        <taxon>Pseudomonadota</taxon>
        <taxon>Alphaproteobacteria</taxon>
        <taxon>Rhodobacterales</taxon>
        <taxon>Paracoccaceae</taxon>
        <taxon>Albidovulum</taxon>
    </lineage>
</organism>
<protein>
    <submittedName>
        <fullName evidence="3">DUF502 domain-containing protein</fullName>
    </submittedName>
</protein>
<accession>A0ABT2ZG32</accession>
<keyword evidence="2" id="KW-1133">Transmembrane helix</keyword>
<evidence type="ECO:0000313" key="3">
    <source>
        <dbReference type="EMBL" id="MCV2869977.1"/>
    </source>
</evidence>